<dbReference type="PROSITE" id="PS51077">
    <property type="entry name" value="HTH_ICLR"/>
    <property type="match status" value="1"/>
</dbReference>
<reference evidence="6 7" key="1">
    <citation type="submission" date="2019-07" db="EMBL/GenBank/DDBJ databases">
        <title>Genomic Encyclopedia of Archaeal and Bacterial Type Strains, Phase II (KMG-II): from individual species to whole genera.</title>
        <authorList>
            <person name="Goeker M."/>
        </authorList>
    </citation>
    <scope>NUCLEOTIDE SEQUENCE [LARGE SCALE GENOMIC DNA]</scope>
    <source>
        <strain evidence="6 7">ATCC BAA-1139</strain>
    </source>
</reference>
<dbReference type="Pfam" id="PF01614">
    <property type="entry name" value="IclR_C"/>
    <property type="match status" value="1"/>
</dbReference>
<dbReference type="Proteomes" id="UP000319449">
    <property type="component" value="Unassembled WGS sequence"/>
</dbReference>
<keyword evidence="2" id="KW-0238">DNA-binding</keyword>
<keyword evidence="3" id="KW-0804">Transcription</keyword>
<dbReference type="Pfam" id="PF09339">
    <property type="entry name" value="HTH_IclR"/>
    <property type="match status" value="1"/>
</dbReference>
<dbReference type="PANTHER" id="PTHR30136:SF24">
    <property type="entry name" value="HTH-TYPE TRANSCRIPTIONAL REPRESSOR ALLR"/>
    <property type="match status" value="1"/>
</dbReference>
<dbReference type="InterPro" id="IPR005471">
    <property type="entry name" value="Tscrpt_reg_IclR_N"/>
</dbReference>
<dbReference type="Gene3D" id="3.30.450.40">
    <property type="match status" value="1"/>
</dbReference>
<dbReference type="InterPro" id="IPR014757">
    <property type="entry name" value="Tscrpt_reg_IclR_C"/>
</dbReference>
<dbReference type="SUPFAM" id="SSF55781">
    <property type="entry name" value="GAF domain-like"/>
    <property type="match status" value="1"/>
</dbReference>
<organism evidence="6 7">
    <name type="scientific">Geobacter argillaceus</name>
    <dbReference type="NCBI Taxonomy" id="345631"/>
    <lineage>
        <taxon>Bacteria</taxon>
        <taxon>Pseudomonadati</taxon>
        <taxon>Thermodesulfobacteriota</taxon>
        <taxon>Desulfuromonadia</taxon>
        <taxon>Geobacterales</taxon>
        <taxon>Geobacteraceae</taxon>
        <taxon>Geobacter</taxon>
    </lineage>
</organism>
<dbReference type="InterPro" id="IPR036388">
    <property type="entry name" value="WH-like_DNA-bd_sf"/>
</dbReference>
<dbReference type="PROSITE" id="PS51078">
    <property type="entry name" value="ICLR_ED"/>
    <property type="match status" value="1"/>
</dbReference>
<dbReference type="SUPFAM" id="SSF46785">
    <property type="entry name" value="Winged helix' DNA-binding domain"/>
    <property type="match status" value="1"/>
</dbReference>
<dbReference type="Gene3D" id="1.10.10.10">
    <property type="entry name" value="Winged helix-like DNA-binding domain superfamily/Winged helix DNA-binding domain"/>
    <property type="match status" value="1"/>
</dbReference>
<dbReference type="InterPro" id="IPR029016">
    <property type="entry name" value="GAF-like_dom_sf"/>
</dbReference>
<dbReference type="InterPro" id="IPR050707">
    <property type="entry name" value="HTH_MetabolicPath_Reg"/>
</dbReference>
<accession>A0A562V5C9</accession>
<comment type="caution">
    <text evidence="6">The sequence shown here is derived from an EMBL/GenBank/DDBJ whole genome shotgun (WGS) entry which is preliminary data.</text>
</comment>
<dbReference type="PANTHER" id="PTHR30136">
    <property type="entry name" value="HELIX-TURN-HELIX TRANSCRIPTIONAL REGULATOR, ICLR FAMILY"/>
    <property type="match status" value="1"/>
</dbReference>
<gene>
    <name evidence="6" type="ORF">JN12_03985</name>
</gene>
<dbReference type="GO" id="GO:0003677">
    <property type="term" value="F:DNA binding"/>
    <property type="evidence" value="ECO:0007669"/>
    <property type="project" value="UniProtKB-KW"/>
</dbReference>
<dbReference type="GO" id="GO:0045892">
    <property type="term" value="P:negative regulation of DNA-templated transcription"/>
    <property type="evidence" value="ECO:0007669"/>
    <property type="project" value="TreeGrafter"/>
</dbReference>
<dbReference type="AlphaFoldDB" id="A0A562V5C9"/>
<dbReference type="GO" id="GO:0003700">
    <property type="term" value="F:DNA-binding transcription factor activity"/>
    <property type="evidence" value="ECO:0007669"/>
    <property type="project" value="TreeGrafter"/>
</dbReference>
<dbReference type="InterPro" id="IPR036390">
    <property type="entry name" value="WH_DNA-bd_sf"/>
</dbReference>
<evidence type="ECO:0000313" key="6">
    <source>
        <dbReference type="EMBL" id="TWJ13070.1"/>
    </source>
</evidence>
<feature type="domain" description="IclR-ED" evidence="5">
    <location>
        <begin position="73"/>
        <end position="257"/>
    </location>
</feature>
<evidence type="ECO:0000259" key="4">
    <source>
        <dbReference type="PROSITE" id="PS51077"/>
    </source>
</evidence>
<evidence type="ECO:0000313" key="7">
    <source>
        <dbReference type="Proteomes" id="UP000319449"/>
    </source>
</evidence>
<keyword evidence="7" id="KW-1185">Reference proteome</keyword>
<dbReference type="FunFam" id="1.10.10.10:FF:000056">
    <property type="entry name" value="IclR family transcriptional regulator"/>
    <property type="match status" value="1"/>
</dbReference>
<proteinExistence type="predicted"/>
<evidence type="ECO:0000256" key="3">
    <source>
        <dbReference type="ARBA" id="ARBA00023163"/>
    </source>
</evidence>
<dbReference type="SMART" id="SM00346">
    <property type="entry name" value="HTH_ICLR"/>
    <property type="match status" value="1"/>
</dbReference>
<evidence type="ECO:0000256" key="1">
    <source>
        <dbReference type="ARBA" id="ARBA00023015"/>
    </source>
</evidence>
<evidence type="ECO:0000259" key="5">
    <source>
        <dbReference type="PROSITE" id="PS51078"/>
    </source>
</evidence>
<protein>
    <submittedName>
        <fullName evidence="6">IclR family transcriptional regulator</fullName>
    </submittedName>
</protein>
<dbReference type="EMBL" id="VLLN01000048">
    <property type="protein sequence ID" value="TWJ13070.1"/>
    <property type="molecule type" value="Genomic_DNA"/>
</dbReference>
<feature type="domain" description="HTH iclR-type" evidence="4">
    <location>
        <begin position="10"/>
        <end position="72"/>
    </location>
</feature>
<sequence length="267" mass="29815">MKKQKSAYLIQSVAHAFDILEQFKDKVEELGVTDLSKRLQLNKNSIFRLLSTLESRSFIEQNKDTGNYRLGPKNLQLAQTVIKQLKLHHHSMPVLKSLTVDCNETCYVAVLKGSDVVYLDTVESTLPVRIVPKTGLMLPVHCTAAGKVLLAGAIDKKQQTYPPFMEFKQYTPNTITDRNEFDNHLETIARQGYALEDEELDLGVRGVAAPIRDYTKCVVGAITVSGPAIRFSEARMLNELVPMVQRAATELSLRIGYYLSAVVASNT</sequence>
<keyword evidence="1" id="KW-0805">Transcription regulation</keyword>
<name>A0A562V5C9_9BACT</name>
<evidence type="ECO:0000256" key="2">
    <source>
        <dbReference type="ARBA" id="ARBA00023125"/>
    </source>
</evidence>